<organism evidence="6 7">
    <name type="scientific">Tabrizicola oligotrophica</name>
    <dbReference type="NCBI Taxonomy" id="2710650"/>
    <lineage>
        <taxon>Bacteria</taxon>
        <taxon>Pseudomonadati</taxon>
        <taxon>Pseudomonadota</taxon>
        <taxon>Alphaproteobacteria</taxon>
        <taxon>Rhodobacterales</taxon>
        <taxon>Paracoccaceae</taxon>
        <taxon>Tabrizicola</taxon>
    </lineage>
</organism>
<keyword evidence="3" id="KW-0238">DNA-binding</keyword>
<keyword evidence="4" id="KW-0804">Transcription</keyword>
<dbReference type="PANTHER" id="PTHR30126">
    <property type="entry name" value="HTH-TYPE TRANSCRIPTIONAL REGULATOR"/>
    <property type="match status" value="1"/>
</dbReference>
<dbReference type="EMBL" id="JAAIVJ010000005">
    <property type="protein sequence ID" value="NEY90611.1"/>
    <property type="molecule type" value="Genomic_DNA"/>
</dbReference>
<dbReference type="GO" id="GO:0003700">
    <property type="term" value="F:DNA-binding transcription factor activity"/>
    <property type="evidence" value="ECO:0007669"/>
    <property type="project" value="InterPro"/>
</dbReference>
<evidence type="ECO:0000256" key="3">
    <source>
        <dbReference type="ARBA" id="ARBA00023125"/>
    </source>
</evidence>
<accession>A0A6M0QUD7</accession>
<evidence type="ECO:0000256" key="2">
    <source>
        <dbReference type="ARBA" id="ARBA00023015"/>
    </source>
</evidence>
<dbReference type="Gene3D" id="3.40.190.290">
    <property type="match status" value="1"/>
</dbReference>
<dbReference type="InterPro" id="IPR000847">
    <property type="entry name" value="LysR_HTH_N"/>
</dbReference>
<dbReference type="Gene3D" id="1.10.10.10">
    <property type="entry name" value="Winged helix-like DNA-binding domain superfamily/Winged helix DNA-binding domain"/>
    <property type="match status" value="1"/>
</dbReference>
<dbReference type="InterPro" id="IPR005119">
    <property type="entry name" value="LysR_subst-bd"/>
</dbReference>
<evidence type="ECO:0000256" key="4">
    <source>
        <dbReference type="ARBA" id="ARBA00023163"/>
    </source>
</evidence>
<sequence>MNSFHPQSLADVDLRLLRVFNAIVQANGFSAAEEPLGMSQATISVHMRNLEDRLGLRLCERGRGGFYLTEAGRQVHSAMLDLFGSLQRFHGAVADARGELTGDLNFGTVDAMATNGVLKLGQAIAAFQARAPRVRLYIDIAAPQDLARGVLTGRYQLALLPAEQPPANTEAVELFRERQNLYCGQRHPLFAAREADLTDDVLAAHPFAGRSYMAEAARCGIAFDRRAVAAHMEGTLILLQSGAYTGFLPDHFAAPEVAAGRLRALAPGRVTFDDLFLLIHPRNRLTRAAELLVTTIVETCRDSAGRPPG</sequence>
<dbReference type="Pfam" id="PF00126">
    <property type="entry name" value="HTH_1"/>
    <property type="match status" value="1"/>
</dbReference>
<dbReference type="GO" id="GO:0000976">
    <property type="term" value="F:transcription cis-regulatory region binding"/>
    <property type="evidence" value="ECO:0007669"/>
    <property type="project" value="TreeGrafter"/>
</dbReference>
<keyword evidence="7" id="KW-1185">Reference proteome</keyword>
<dbReference type="RefSeq" id="WP_164625254.1">
    <property type="nucleotide sequence ID" value="NZ_JAAIVJ010000005.1"/>
</dbReference>
<dbReference type="Pfam" id="PF03466">
    <property type="entry name" value="LysR_substrate"/>
    <property type="match status" value="1"/>
</dbReference>
<dbReference type="InterPro" id="IPR036388">
    <property type="entry name" value="WH-like_DNA-bd_sf"/>
</dbReference>
<dbReference type="SUPFAM" id="SSF53850">
    <property type="entry name" value="Periplasmic binding protein-like II"/>
    <property type="match status" value="1"/>
</dbReference>
<dbReference type="Proteomes" id="UP000477782">
    <property type="component" value="Unassembled WGS sequence"/>
</dbReference>
<dbReference type="CDD" id="cd05466">
    <property type="entry name" value="PBP2_LTTR_substrate"/>
    <property type="match status" value="1"/>
</dbReference>
<evidence type="ECO:0000259" key="5">
    <source>
        <dbReference type="PROSITE" id="PS50931"/>
    </source>
</evidence>
<proteinExistence type="inferred from homology"/>
<feature type="domain" description="HTH lysR-type" evidence="5">
    <location>
        <begin position="12"/>
        <end position="69"/>
    </location>
</feature>
<dbReference type="PANTHER" id="PTHR30126:SF98">
    <property type="entry name" value="HTH-TYPE TRANSCRIPTIONAL ACTIVATOR BAUR"/>
    <property type="match status" value="1"/>
</dbReference>
<reference evidence="6 7" key="1">
    <citation type="submission" date="2020-02" db="EMBL/GenBank/DDBJ databases">
        <authorList>
            <person name="Chen W.-M."/>
        </authorList>
    </citation>
    <scope>NUCLEOTIDE SEQUENCE [LARGE SCALE GENOMIC DNA]</scope>
    <source>
        <strain evidence="6 7">KMS-5</strain>
    </source>
</reference>
<gene>
    <name evidence="6" type="ORF">G4Z14_09915</name>
</gene>
<dbReference type="InterPro" id="IPR036390">
    <property type="entry name" value="WH_DNA-bd_sf"/>
</dbReference>
<comment type="caution">
    <text evidence="6">The sequence shown here is derived from an EMBL/GenBank/DDBJ whole genome shotgun (WGS) entry which is preliminary data.</text>
</comment>
<keyword evidence="2" id="KW-0805">Transcription regulation</keyword>
<dbReference type="AlphaFoldDB" id="A0A6M0QUD7"/>
<dbReference type="PROSITE" id="PS50931">
    <property type="entry name" value="HTH_LYSR"/>
    <property type="match status" value="1"/>
</dbReference>
<dbReference type="SUPFAM" id="SSF46785">
    <property type="entry name" value="Winged helix' DNA-binding domain"/>
    <property type="match status" value="1"/>
</dbReference>
<evidence type="ECO:0000313" key="6">
    <source>
        <dbReference type="EMBL" id="NEY90611.1"/>
    </source>
</evidence>
<evidence type="ECO:0000313" key="7">
    <source>
        <dbReference type="Proteomes" id="UP000477782"/>
    </source>
</evidence>
<comment type="similarity">
    <text evidence="1">Belongs to the LysR transcriptional regulatory family.</text>
</comment>
<evidence type="ECO:0000256" key="1">
    <source>
        <dbReference type="ARBA" id="ARBA00009437"/>
    </source>
</evidence>
<protein>
    <submittedName>
        <fullName evidence="6">LysR family transcriptional regulator</fullName>
    </submittedName>
</protein>
<name>A0A6M0QUD7_9RHOB</name>